<sequence>MPQMAPLLWLNLYIFFTVVFILILILNFFMKPPVKISEPLKSSLLTPKVWKW</sequence>
<keyword evidence="2" id="KW-0496">Mitochondrion</keyword>
<dbReference type="EMBL" id="KM978916">
    <property type="protein sequence ID" value="AKQ09486.1"/>
    <property type="molecule type" value="Genomic_DNA"/>
</dbReference>
<dbReference type="RefSeq" id="YP_009159441.1">
    <property type="nucleotide sequence ID" value="NC_027601.1"/>
</dbReference>
<keyword evidence="1" id="KW-0472">Membrane</keyword>
<gene>
    <name evidence="2" type="primary">atp8</name>
</gene>
<dbReference type="GeneID" id="25076970"/>
<accession>A0A0U2DW71</accession>
<protein>
    <submittedName>
        <fullName evidence="2">ATP synthase F0 subunit 8</fullName>
    </submittedName>
</protein>
<keyword evidence="1" id="KW-1133">Transmembrane helix</keyword>
<dbReference type="CTD" id="4509"/>
<evidence type="ECO:0000256" key="1">
    <source>
        <dbReference type="SAM" id="Phobius"/>
    </source>
</evidence>
<name>A0A0U2DW71_9EUCA</name>
<keyword evidence="1" id="KW-0812">Transmembrane</keyword>
<proteinExistence type="predicted"/>
<reference evidence="2" key="1">
    <citation type="journal article" date="2015" name="Mitochondrial DNA">
        <title>The complete mitogenome of the rock pool prawn Palaemon serenus (Heller, 1862) (Crustacea: Decapoda: Palaemonidae).</title>
        <authorList>
            <person name="Gan H.Y."/>
            <person name="Gan H.M."/>
            <person name="Lee Y.P."/>
            <person name="Austin C.M."/>
        </authorList>
    </citation>
    <scope>NUCLEOTIDE SEQUENCE</scope>
    <source>
        <strain evidence="2">APR1</strain>
    </source>
</reference>
<evidence type="ECO:0000313" key="2">
    <source>
        <dbReference type="EMBL" id="AKQ09486.1"/>
    </source>
</evidence>
<feature type="transmembrane region" description="Helical" evidence="1">
    <location>
        <begin position="12"/>
        <end position="30"/>
    </location>
</feature>
<organism evidence="2">
    <name type="scientific">Palaemon serenus</name>
    <dbReference type="NCBI Taxonomy" id="117983"/>
    <lineage>
        <taxon>Eukaryota</taxon>
        <taxon>Metazoa</taxon>
        <taxon>Ecdysozoa</taxon>
        <taxon>Arthropoda</taxon>
        <taxon>Crustacea</taxon>
        <taxon>Multicrustacea</taxon>
        <taxon>Malacostraca</taxon>
        <taxon>Eumalacostraca</taxon>
        <taxon>Eucarida</taxon>
        <taxon>Decapoda</taxon>
        <taxon>Pleocyemata</taxon>
        <taxon>Caridea</taxon>
        <taxon>Palaemonoidea</taxon>
        <taxon>Palaemonidae</taxon>
        <taxon>Palaemon</taxon>
    </lineage>
</organism>
<dbReference type="AlphaFoldDB" id="A0A0U2DW71"/>
<geneLocation type="mitochondrion" evidence="2"/>